<dbReference type="AlphaFoldDB" id="A0AAD6MBH2"/>
<organism evidence="2 3">
    <name type="scientific">Populus alba x Populus x berolinensis</name>
    <dbReference type="NCBI Taxonomy" id="444605"/>
    <lineage>
        <taxon>Eukaryota</taxon>
        <taxon>Viridiplantae</taxon>
        <taxon>Streptophyta</taxon>
        <taxon>Embryophyta</taxon>
        <taxon>Tracheophyta</taxon>
        <taxon>Spermatophyta</taxon>
        <taxon>Magnoliopsida</taxon>
        <taxon>eudicotyledons</taxon>
        <taxon>Gunneridae</taxon>
        <taxon>Pentapetalae</taxon>
        <taxon>rosids</taxon>
        <taxon>fabids</taxon>
        <taxon>Malpighiales</taxon>
        <taxon>Salicaceae</taxon>
        <taxon>Saliceae</taxon>
        <taxon>Populus</taxon>
    </lineage>
</organism>
<comment type="caution">
    <text evidence="2">The sequence shown here is derived from an EMBL/GenBank/DDBJ whole genome shotgun (WGS) entry which is preliminary data.</text>
</comment>
<feature type="region of interest" description="Disordered" evidence="1">
    <location>
        <begin position="37"/>
        <end position="64"/>
    </location>
</feature>
<evidence type="ECO:0000313" key="3">
    <source>
        <dbReference type="Proteomes" id="UP001164929"/>
    </source>
</evidence>
<feature type="region of interest" description="Disordered" evidence="1">
    <location>
        <begin position="84"/>
        <end position="115"/>
    </location>
</feature>
<sequence length="152" mass="17759">MKKIRSSGRIFFFDSLFPLWFVFFIYSFCSVAEKIKEPHQRKQKTSQRLGKLQREQREPAQKIVTVKPEPEKVIKIISLGTEEKPVNKKKEGEGSTKKTKPTLSSVETAGREEEETTKENVRYLINFLSYYTSFLNTFTNFAILKKKPARKT</sequence>
<reference evidence="2" key="1">
    <citation type="journal article" date="2023" name="Mol. Ecol. Resour.">
        <title>Chromosome-level genome assembly of a triploid poplar Populus alba 'Berolinensis'.</title>
        <authorList>
            <person name="Chen S."/>
            <person name="Yu Y."/>
            <person name="Wang X."/>
            <person name="Wang S."/>
            <person name="Zhang T."/>
            <person name="Zhou Y."/>
            <person name="He R."/>
            <person name="Meng N."/>
            <person name="Wang Y."/>
            <person name="Liu W."/>
            <person name="Liu Z."/>
            <person name="Liu J."/>
            <person name="Guo Q."/>
            <person name="Huang H."/>
            <person name="Sederoff R.R."/>
            <person name="Wang G."/>
            <person name="Qu G."/>
            <person name="Chen S."/>
        </authorList>
    </citation>
    <scope>NUCLEOTIDE SEQUENCE</scope>
    <source>
        <strain evidence="2">SC-2020</strain>
    </source>
</reference>
<protein>
    <submittedName>
        <fullName evidence="2">Uncharacterized protein</fullName>
    </submittedName>
</protein>
<proteinExistence type="predicted"/>
<dbReference type="Proteomes" id="UP001164929">
    <property type="component" value="Chromosome 10"/>
</dbReference>
<feature type="compositionally biased region" description="Basic and acidic residues" evidence="1">
    <location>
        <begin position="84"/>
        <end position="96"/>
    </location>
</feature>
<accession>A0AAD6MBH2</accession>
<evidence type="ECO:0000313" key="2">
    <source>
        <dbReference type="EMBL" id="KAJ6982451.1"/>
    </source>
</evidence>
<name>A0AAD6MBH2_9ROSI</name>
<gene>
    <name evidence="2" type="ORF">NC653_025534</name>
</gene>
<evidence type="ECO:0000256" key="1">
    <source>
        <dbReference type="SAM" id="MobiDB-lite"/>
    </source>
</evidence>
<dbReference type="EMBL" id="JAQIZT010000010">
    <property type="protein sequence ID" value="KAJ6982451.1"/>
    <property type="molecule type" value="Genomic_DNA"/>
</dbReference>
<keyword evidence="3" id="KW-1185">Reference proteome</keyword>